<dbReference type="GO" id="GO:0008270">
    <property type="term" value="F:zinc ion binding"/>
    <property type="evidence" value="ECO:0007669"/>
    <property type="project" value="UniProtKB-KW"/>
</dbReference>
<feature type="compositionally biased region" description="Acidic residues" evidence="6">
    <location>
        <begin position="160"/>
        <end position="173"/>
    </location>
</feature>
<dbReference type="InterPro" id="IPR050688">
    <property type="entry name" value="Zinc_finger/UBP_domain"/>
</dbReference>
<feature type="compositionally biased region" description="Polar residues" evidence="6">
    <location>
        <begin position="2041"/>
        <end position="2055"/>
    </location>
</feature>
<feature type="region of interest" description="Disordered" evidence="6">
    <location>
        <begin position="1"/>
        <end position="45"/>
    </location>
</feature>
<sequence>MAKTASPDPSASSSGDLHHKKPGPKPKYHLQSSSSTSTSSDSKLPLPQCKVKRNYACAKCPYYTQNPRSFLHHQKNVHAERLKVYECSHCLYASKHSQKLQRHVQMVHVTNKRGKNNREVDESGRQLLVPPVRIRVQRFEKFTDQHLAKLVIVEDVDVDEETEVVTSIEDESSTEEHTVGAKEEVEEDGEHEVEAEAENDEDEPDEEDADGEEEEQDDEEEDDEPEDEADFSNDGSADADDNVPAVSLLQTVPSTQLSPVPPPPSQHQKKSYKQDKHPVTLIRCSVCPFGSHSRTLVNRHEKSAHLKKKFFRCMKCNYVTHMRARYTKHVKYHTMPMIKCEDCDFRTPYKWNLDRHNRNHSSIAPGTYKCSHCSFSADIKQSLTVHETNHHVPPVGGVFPSNGTNRRRYRVGASDAPGSAVDGTEIVTYETTKEGGIVEIMTETKSTAPTVTASSGGGSMSKVTVAKVGGTSSTCTVVKKTTTTTTTTTTSLPPAPIKVISVTSPPEGGNLKTAEQKPRRRPMPQLIPIVDQQLHQQQQRRVPPIIRLRPPQDNTVVSAAADDYYSLTPGQSALSDFASIIDDADCASGPFNSTATGLANISSAGGVTIASGTAADRRPSSGSTGSSSTTSSPKSKTASFFDKLKAKVDETADLTCQVCRYESKCLSEFMRHQQTHSADPAANAAITATMDGLKTEDHTAVAARERTPTPLPPPPVTAAELKSTRCQRCRKRCKTSTELLVHLATCRGTTAVSAPVAAIDSPPDQSAATPDVKETVNDEDNETQQHPMENKIFVWNTAAVTATPQGEDDDNGEDDEDDERDERDSVSMTKVAMPPIIEPPSADGEPDDESENDTNDTLDNNNPSDPDVLKHQEQLKHAIRKEGKMYKTVFKCPHCTFWAATASRFHVHIVGHLNRKPFECSCCAYRSNWRWDITKHIRLKSARKSGAEESVQAAANSHQGAKVLMTDETGRRNYSKYNRYLTVMEMDIADGADKAAGGECEDGKGVRKSVGGGIARKRRAPSFVHGNKSPNKQYPSQTSKAAAIAGQLKRFKAAAIRNQQLNQHMTHNNGAVSTPNPPSAAGGDNRSKTVWKCKKCFFRDCDRLTVLNHVKAHYRRGEFSGNSSATGINSSQHDDTATTATDTVNTATNNELYVQTKKSANIKETSEQNSPTTDRRKTKTPTTGTTSDTLLLLSTNPKSLMLYDDENFLSCPLCDVTAPSPGQLKEHMQSTHIPEETKYRCEYCPFWSEEKKAMLDHMMFAHEMDDGSVNTDVNATDANYGTEQRDESASNSINYYDEEEMQAIDENGSDDATANTIFDNGSDDTNATTNMEVLFDTSDENIVVVETVECKPDFVDNGRGSTIETSSTPSKSSEKSNYSNTAADEKINDSMISGDYDGVEERDEDEQVEDEEIIVTAEEVTEPTSVNTIKATLTPIASAASKGGAITISGKEIEVFECNECWYYSTNKRDLLAHKQLHVDRGALFHCTECVFNVTKSAILYHHYRHGHVIEEPELRFPEDSIVGAGQRDMNAKNSKNKLDNKTTNPTDVDETTGPAMVWHYSKENIPPFTKVFKCRYCPHTNRRRHNTVDHERMHSDHPEHQHHRQMQQRLSGCSVPPSPLHPCKRCTYVCNNAGVLASHVKVHSTSYRCTTVGFYDISTVDSSQMRALEYVMELERSLMLDKNTAINSGLSLSGNEVLSDSSSDNESPEDITKYTEIDEPELKFCPYCPARYFFRGDLQFHIRFHKFRGWKNSCDSCSFVARARSHVEEHEAVHSDEYEQRTTELLASGYPVNPKYPRPSEYPASVSDDLPQLQRRPGSPPQLLNYKHSKTHSTEPDSQRQRRTKRVRNSEPNVATIEQPPSTDDNGKRRRRSMTVGVGMKSANAKPPPPALLPVSKTTSSKSPPPPLLPVPKATVATEIKSTSSAAVQPDDHESTTDATVKSVKPTKPSYIRQFMCTMCPGKFFKSTALQYHKTLHGGPGRHRCRCCDYAVSTYGNLVRHEAVHRDLPAREKVKTKTSKKLKALKKLKAKGKKIPLPVNLSTPTSDSQAQPSDATDDEDFQIDPEFGSIMLGNPSFYYPTTVKNGVIRSKRYKCPKCPSAFDKRDQYAVHLTLHGAQDKYQCDKCDYAVRYTANYVQHQRKHARDAEIRKNHEQAADRAKMIKEQEEAANVQRIRKRPTAEERKPQRATKLVLPPVIKLQPRDTTFTNEISDQQTAYELNAAYGATGNLVGETITSLFRCAHCPFECDIRSQLDRHTTHHFAAVNSSGAASKRSWKRSCRFCTYRTHGEVDLAEHTRVHFLRSTGEPVSNNEEYSTDETATVSTDVDDHVEFHGKRVVYSQRKHSNNDPVAVTENLDEKDIEPFFVFKDCGDVRYRTSEPVIGKTAAAIVRSRKRFSPDFPAPQMAIDYNDNRTGDAPKPPSAAFVRFFDNGTRLEFLDDDPVEPPAGKRRRSKK</sequence>
<feature type="region of interest" description="Disordered" evidence="6">
    <location>
        <begin position="1156"/>
        <end position="1189"/>
    </location>
</feature>
<dbReference type="PROSITE" id="PS50157">
    <property type="entry name" value="ZINC_FINGER_C2H2_2"/>
    <property type="match status" value="8"/>
</dbReference>
<feature type="domain" description="C2H2-type" evidence="7">
    <location>
        <begin position="2094"/>
        <end position="2121"/>
    </location>
</feature>
<feature type="domain" description="C2H2-type" evidence="7">
    <location>
        <begin position="1485"/>
        <end position="1513"/>
    </location>
</feature>
<feature type="compositionally biased region" description="Polar residues" evidence="6">
    <location>
        <begin position="1156"/>
        <end position="1170"/>
    </location>
</feature>
<evidence type="ECO:0000256" key="2">
    <source>
        <dbReference type="ARBA" id="ARBA00022737"/>
    </source>
</evidence>
<feature type="region of interest" description="Disordered" evidence="6">
    <location>
        <begin position="2169"/>
        <end position="2191"/>
    </location>
</feature>
<evidence type="ECO:0000256" key="3">
    <source>
        <dbReference type="ARBA" id="ARBA00022771"/>
    </source>
</evidence>
<feature type="compositionally biased region" description="Low complexity" evidence="6">
    <location>
        <begin position="620"/>
        <end position="636"/>
    </location>
</feature>
<feature type="compositionally biased region" description="Acidic residues" evidence="6">
    <location>
        <begin position="844"/>
        <end position="856"/>
    </location>
</feature>
<feature type="domain" description="C2H2-type" evidence="7">
    <location>
        <begin position="1573"/>
        <end position="1600"/>
    </location>
</feature>
<dbReference type="GO" id="GO:0045944">
    <property type="term" value="P:positive regulation of transcription by RNA polymerase II"/>
    <property type="evidence" value="ECO:0007669"/>
    <property type="project" value="TreeGrafter"/>
</dbReference>
<feature type="compositionally biased region" description="Polar residues" evidence="6">
    <location>
        <begin position="1028"/>
        <end position="1040"/>
    </location>
</feature>
<feature type="compositionally biased region" description="Low complexity" evidence="6">
    <location>
        <begin position="32"/>
        <end position="42"/>
    </location>
</feature>
<dbReference type="InterPro" id="IPR036236">
    <property type="entry name" value="Znf_C2H2_sf"/>
</dbReference>
<reference evidence="8" key="2">
    <citation type="submission" date="2022-10" db="EMBL/GenBank/DDBJ databases">
        <authorList>
            <consortium name="ENA_rothamsted_submissions"/>
            <consortium name="culmorum"/>
            <person name="King R."/>
        </authorList>
    </citation>
    <scope>NUCLEOTIDE SEQUENCE</scope>
</reference>
<feature type="compositionally biased region" description="Acidic residues" evidence="6">
    <location>
        <begin position="184"/>
        <end position="241"/>
    </location>
</feature>
<feature type="compositionally biased region" description="Low complexity" evidence="6">
    <location>
        <begin position="1"/>
        <end position="15"/>
    </location>
</feature>
<feature type="region of interest" description="Disordered" evidence="6">
    <location>
        <begin position="1354"/>
        <end position="1393"/>
    </location>
</feature>
<feature type="compositionally biased region" description="Low complexity" evidence="6">
    <location>
        <begin position="857"/>
        <end position="866"/>
    </location>
</feature>
<evidence type="ECO:0000259" key="7">
    <source>
        <dbReference type="PROSITE" id="PS50157"/>
    </source>
</evidence>
<feature type="compositionally biased region" description="Low complexity" evidence="6">
    <location>
        <begin position="1361"/>
        <end position="1381"/>
    </location>
</feature>
<dbReference type="PROSITE" id="PS00028">
    <property type="entry name" value="ZINC_FINGER_C2H2_1"/>
    <property type="match status" value="8"/>
</dbReference>
<accession>A0A9P0J8K1</accession>
<dbReference type="Gene3D" id="3.30.160.60">
    <property type="entry name" value="Classic Zinc Finger"/>
    <property type="match status" value="7"/>
</dbReference>
<dbReference type="PANTHER" id="PTHR24403">
    <property type="entry name" value="ZINC FINGER PROTEIN"/>
    <property type="match status" value="1"/>
</dbReference>
<gene>
    <name evidence="8" type="ORF">APHIGO_LOCUS8933</name>
</gene>
<feature type="region of interest" description="Disordered" evidence="6">
    <location>
        <begin position="160"/>
        <end position="241"/>
    </location>
</feature>
<feature type="compositionally biased region" description="Basic residues" evidence="6">
    <location>
        <begin position="18"/>
        <end position="28"/>
    </location>
</feature>
<keyword evidence="1" id="KW-0479">Metal-binding</keyword>
<feature type="compositionally biased region" description="Acidic residues" evidence="6">
    <location>
        <begin position="806"/>
        <end position="821"/>
    </location>
</feature>
<evidence type="ECO:0000313" key="9">
    <source>
        <dbReference type="Proteomes" id="UP001154329"/>
    </source>
</evidence>
<feature type="domain" description="C2H2-type" evidence="7">
    <location>
        <begin position="1456"/>
        <end position="1483"/>
    </location>
</feature>
<feature type="domain" description="C2H2-type" evidence="7">
    <location>
        <begin position="2122"/>
        <end position="2149"/>
    </location>
</feature>
<feature type="region of interest" description="Disordered" evidence="6">
    <location>
        <begin position="1790"/>
        <end position="1943"/>
    </location>
</feature>
<feature type="region of interest" description="Disordered" evidence="6">
    <location>
        <begin position="997"/>
        <end position="1042"/>
    </location>
</feature>
<organism evidence="8 9">
    <name type="scientific">Aphis gossypii</name>
    <name type="common">Cotton aphid</name>
    <dbReference type="NCBI Taxonomy" id="80765"/>
    <lineage>
        <taxon>Eukaryota</taxon>
        <taxon>Metazoa</taxon>
        <taxon>Ecdysozoa</taxon>
        <taxon>Arthropoda</taxon>
        <taxon>Hexapoda</taxon>
        <taxon>Insecta</taxon>
        <taxon>Pterygota</taxon>
        <taxon>Neoptera</taxon>
        <taxon>Paraneoptera</taxon>
        <taxon>Hemiptera</taxon>
        <taxon>Sternorrhyncha</taxon>
        <taxon>Aphidomorpha</taxon>
        <taxon>Aphidoidea</taxon>
        <taxon>Aphididae</taxon>
        <taxon>Aphidini</taxon>
        <taxon>Aphis</taxon>
        <taxon>Aphis</taxon>
    </lineage>
</organism>
<proteinExistence type="predicted"/>
<feature type="region of interest" description="Disordered" evidence="6">
    <location>
        <begin position="254"/>
        <end position="275"/>
    </location>
</feature>
<dbReference type="InterPro" id="IPR013087">
    <property type="entry name" value="Znf_C2H2_type"/>
</dbReference>
<feature type="region of interest" description="Disordered" evidence="6">
    <location>
        <begin position="486"/>
        <end position="520"/>
    </location>
</feature>
<keyword evidence="4" id="KW-0862">Zinc</keyword>
<evidence type="ECO:0000256" key="5">
    <source>
        <dbReference type="PROSITE-ProRule" id="PRU00042"/>
    </source>
</evidence>
<feature type="compositionally biased region" description="Basic and acidic residues" evidence="6">
    <location>
        <begin position="174"/>
        <end position="183"/>
    </location>
</feature>
<dbReference type="SMART" id="SM00355">
    <property type="entry name" value="ZnF_C2H2"/>
    <property type="match status" value="25"/>
</dbReference>
<evidence type="ECO:0000256" key="6">
    <source>
        <dbReference type="SAM" id="MobiDB-lite"/>
    </source>
</evidence>
<dbReference type="PANTHER" id="PTHR24403:SF67">
    <property type="entry name" value="FI01116P-RELATED"/>
    <property type="match status" value="1"/>
</dbReference>
<feature type="region of interest" description="Disordered" evidence="6">
    <location>
        <begin position="1066"/>
        <end position="1086"/>
    </location>
</feature>
<name>A0A9P0J8K1_APHGO</name>
<dbReference type="SUPFAM" id="SSF57667">
    <property type="entry name" value="beta-beta-alpha zinc fingers"/>
    <property type="match status" value="4"/>
</dbReference>
<keyword evidence="9" id="KW-1185">Reference proteome</keyword>
<feature type="compositionally biased region" description="Low complexity" evidence="6">
    <location>
        <begin position="1894"/>
        <end position="1903"/>
    </location>
</feature>
<evidence type="ECO:0000313" key="8">
    <source>
        <dbReference type="EMBL" id="CAH1732443.1"/>
    </source>
</evidence>
<feature type="region of interest" description="Disordered" evidence="6">
    <location>
        <begin position="612"/>
        <end position="636"/>
    </location>
</feature>
<feature type="compositionally biased region" description="Low complexity" evidence="6">
    <location>
        <begin position="1180"/>
        <end position="1189"/>
    </location>
</feature>
<keyword evidence="2" id="KW-0677">Repeat</keyword>
<evidence type="ECO:0000256" key="1">
    <source>
        <dbReference type="ARBA" id="ARBA00022723"/>
    </source>
</evidence>
<keyword evidence="3 5" id="KW-0863">Zinc-finger</keyword>
<dbReference type="EMBL" id="OU899036">
    <property type="protein sequence ID" value="CAH1732443.1"/>
    <property type="molecule type" value="Genomic_DNA"/>
</dbReference>
<evidence type="ECO:0000256" key="4">
    <source>
        <dbReference type="ARBA" id="ARBA00022833"/>
    </source>
</evidence>
<feature type="domain" description="C2H2-type" evidence="7">
    <location>
        <begin position="85"/>
        <end position="113"/>
    </location>
</feature>
<protein>
    <recommendedName>
        <fullName evidence="7">C2H2-type domain-containing protein</fullName>
    </recommendedName>
</protein>
<feature type="domain" description="C2H2-type" evidence="7">
    <location>
        <begin position="1956"/>
        <end position="1983"/>
    </location>
</feature>
<feature type="region of interest" description="Disordered" evidence="6">
    <location>
        <begin position="757"/>
        <end position="868"/>
    </location>
</feature>
<dbReference type="GO" id="GO:0005634">
    <property type="term" value="C:nucleus"/>
    <property type="evidence" value="ECO:0007669"/>
    <property type="project" value="TreeGrafter"/>
</dbReference>
<feature type="region of interest" description="Disordered" evidence="6">
    <location>
        <begin position="2037"/>
        <end position="2060"/>
    </location>
</feature>
<reference evidence="8" key="1">
    <citation type="submission" date="2022-02" db="EMBL/GenBank/DDBJ databases">
        <authorList>
            <person name="King R."/>
        </authorList>
    </citation>
    <scope>NUCLEOTIDE SEQUENCE</scope>
</reference>
<feature type="domain" description="C2H2-type" evidence="7">
    <location>
        <begin position="338"/>
        <end position="365"/>
    </location>
</feature>
<feature type="region of interest" description="Disordered" evidence="6">
    <location>
        <begin position="1530"/>
        <end position="1551"/>
    </location>
</feature>
<dbReference type="Proteomes" id="UP001154329">
    <property type="component" value="Chromosome 3"/>
</dbReference>